<dbReference type="Proteomes" id="UP001530293">
    <property type="component" value="Unassembled WGS sequence"/>
</dbReference>
<dbReference type="PANTHER" id="PTHR43267">
    <property type="entry name" value="TRNA THREONYLCARBAMOYLADENOSINE DEHYDRATASE"/>
    <property type="match status" value="1"/>
</dbReference>
<feature type="transmembrane region" description="Helical" evidence="2">
    <location>
        <begin position="12"/>
        <end position="32"/>
    </location>
</feature>
<dbReference type="AlphaFoldDB" id="A0ABD3N9P9"/>
<dbReference type="FunFam" id="3.40.50.720:FF:000449">
    <property type="entry name" value="Ubiquitin-activating enzyme (E1), putative"/>
    <property type="match status" value="1"/>
</dbReference>
<feature type="region of interest" description="Disordered" evidence="1">
    <location>
        <begin position="53"/>
        <end position="72"/>
    </location>
</feature>
<dbReference type="Gene3D" id="3.40.50.720">
    <property type="entry name" value="NAD(P)-binding Rossmann-like Domain"/>
    <property type="match status" value="1"/>
</dbReference>
<evidence type="ECO:0000256" key="2">
    <source>
        <dbReference type="SAM" id="Phobius"/>
    </source>
</evidence>
<dbReference type="EMBL" id="JALLBG020000005">
    <property type="protein sequence ID" value="KAL3772735.1"/>
    <property type="molecule type" value="Genomic_DNA"/>
</dbReference>
<keyword evidence="5" id="KW-1185">Reference proteome</keyword>
<dbReference type="InterPro" id="IPR045886">
    <property type="entry name" value="ThiF/MoeB/HesA"/>
</dbReference>
<dbReference type="InterPro" id="IPR000594">
    <property type="entry name" value="ThiF_NAD_FAD-bd"/>
</dbReference>
<reference evidence="4 5" key="1">
    <citation type="submission" date="2024-10" db="EMBL/GenBank/DDBJ databases">
        <title>Updated reference genomes for cyclostephanoid diatoms.</title>
        <authorList>
            <person name="Roberts W.R."/>
            <person name="Alverson A.J."/>
        </authorList>
    </citation>
    <scope>NUCLEOTIDE SEQUENCE [LARGE SCALE GENOMIC DNA]</scope>
    <source>
        <strain evidence="4 5">AJA232-27</strain>
    </source>
</reference>
<keyword evidence="2" id="KW-0472">Membrane</keyword>
<dbReference type="PANTHER" id="PTHR43267:SF2">
    <property type="entry name" value="TRNA THREONYLCARBAMOYLADENOSINE DEHYDRATASE 1-RELATED"/>
    <property type="match status" value="1"/>
</dbReference>
<accession>A0ABD3N9P9</accession>
<evidence type="ECO:0000259" key="3">
    <source>
        <dbReference type="Pfam" id="PF00899"/>
    </source>
</evidence>
<name>A0ABD3N9P9_9STRA</name>
<keyword evidence="2" id="KW-0812">Transmembrane</keyword>
<protein>
    <recommendedName>
        <fullName evidence="3">THIF-type NAD/FAD binding fold domain-containing protein</fullName>
    </recommendedName>
</protein>
<dbReference type="CDD" id="cd00755">
    <property type="entry name" value="YgdL_like"/>
    <property type="match status" value="1"/>
</dbReference>
<dbReference type="InterPro" id="IPR035985">
    <property type="entry name" value="Ubiquitin-activating_enz"/>
</dbReference>
<organism evidence="4 5">
    <name type="scientific">Discostella pseudostelligera</name>
    <dbReference type="NCBI Taxonomy" id="259834"/>
    <lineage>
        <taxon>Eukaryota</taxon>
        <taxon>Sar</taxon>
        <taxon>Stramenopiles</taxon>
        <taxon>Ochrophyta</taxon>
        <taxon>Bacillariophyta</taxon>
        <taxon>Coscinodiscophyceae</taxon>
        <taxon>Thalassiosirophycidae</taxon>
        <taxon>Stephanodiscales</taxon>
        <taxon>Stephanodiscaceae</taxon>
        <taxon>Discostella</taxon>
    </lineage>
</organism>
<evidence type="ECO:0000313" key="5">
    <source>
        <dbReference type="Proteomes" id="UP001530293"/>
    </source>
</evidence>
<comment type="caution">
    <text evidence="4">The sequence shown here is derived from an EMBL/GenBank/DDBJ whole genome shotgun (WGS) entry which is preliminary data.</text>
</comment>
<gene>
    <name evidence="4" type="ORF">ACHAWU_004980</name>
</gene>
<feature type="domain" description="THIF-type NAD/FAD binding fold" evidence="3">
    <location>
        <begin position="104"/>
        <end position="384"/>
    </location>
</feature>
<dbReference type="SUPFAM" id="SSF69572">
    <property type="entry name" value="Activating enzymes of the ubiquitin-like proteins"/>
    <property type="match status" value="1"/>
</dbReference>
<dbReference type="Pfam" id="PF00899">
    <property type="entry name" value="ThiF"/>
    <property type="match status" value="1"/>
</dbReference>
<evidence type="ECO:0000256" key="1">
    <source>
        <dbReference type="SAM" id="MobiDB-lite"/>
    </source>
</evidence>
<sequence>MSQRSSSSQGTAFAIGLIAGAIIATFILNASYRRKKQEVDRETPSTLPLTEVPQQKQHHLHLQNDDNDTHKHYLPPEIRAEMLSRNSLYFSSTTSNPSSSSSSTITNNGMERISNASILIVGLGGVGSHTAHMLARAGVHYLRLVDFDQVTLSSLNRHAVATLQDVGLPKATVLCNYLRRVCPDETLLHLDPVIKMYTGDRERDGAMLDPPPTTNNGRQWDVIIDAIDDVPTKANLIAYCAKRNIRVISCMGAGGKADPTRIHISDLRSASRDPLAASVRQRLRLMGKKEANEEGIKIVNGSGVSNGGWLSCIDDDSKLAVVFSSEKVVAKLADITDEQKEEGMHNFGAVDNMRVRVLPVLGTMPAIMGQTLAAMALCELGGKPFAPVAAERVGRNVRHRLYQHLKSREKKFEEKHRSTLRENSENYTTDGIYIGPIQIDPDDVEYLMAELWKNQCAISGERLGTSLELHRWDKTRPAAPNNLVLMSMKSAQKFEDDFEKLGDGREGVDVDIRRKIDAICRMCVLDAEDVY</sequence>
<evidence type="ECO:0000313" key="4">
    <source>
        <dbReference type="EMBL" id="KAL3772735.1"/>
    </source>
</evidence>
<keyword evidence="2" id="KW-1133">Transmembrane helix</keyword>
<feature type="compositionally biased region" description="Basic and acidic residues" evidence="1">
    <location>
        <begin position="62"/>
        <end position="71"/>
    </location>
</feature>
<proteinExistence type="predicted"/>